<dbReference type="SUPFAM" id="SSF54909">
    <property type="entry name" value="Dimeric alpha+beta barrel"/>
    <property type="match status" value="1"/>
</dbReference>
<dbReference type="InterPro" id="IPR005545">
    <property type="entry name" value="YCII"/>
</dbReference>
<comment type="similarity">
    <text evidence="1">Belongs to the YciI family.</text>
</comment>
<dbReference type="PANTHER" id="PTHR35174">
    <property type="entry name" value="BLL7171 PROTEIN-RELATED"/>
    <property type="match status" value="1"/>
</dbReference>
<dbReference type="EMBL" id="FN543104">
    <property type="protein sequence ID" value="CBA28803.1"/>
    <property type="molecule type" value="Genomic_DNA"/>
</dbReference>
<evidence type="ECO:0000256" key="1">
    <source>
        <dbReference type="ARBA" id="ARBA00007689"/>
    </source>
</evidence>
<gene>
    <name evidence="3" type="ORF">Csp_A08960</name>
</gene>
<dbReference type="PANTHER" id="PTHR35174:SF3">
    <property type="entry name" value="BLL7171 PROTEIN"/>
    <property type="match status" value="1"/>
</dbReference>
<sequence length="138" mass="15343">MYSFHPTYIELIFFQEKTMQFMLIHKETAEDLAQRANPETAPAYWGAWNAYIGAMGQSGIFVQGNGLQDPNTGTQVQLRNGKRVIHDGPYADTKEHIGGYFIIEVPSLDDALEWAARSPSSLTGTTEVRPVLVMAPPN</sequence>
<evidence type="ECO:0000313" key="3">
    <source>
        <dbReference type="EMBL" id="CBA28803.1"/>
    </source>
</evidence>
<accession>C9Y9U5</accession>
<reference evidence="3" key="1">
    <citation type="journal article" date="2010" name="Nature">
        <title>The dynamic genome of Hydra.</title>
        <authorList>
            <person name="Chapman J.A."/>
            <person name="Kirkness E.F."/>
            <person name="Simakov O."/>
            <person name="Hampson S.E."/>
            <person name="Mitros T."/>
            <person name="Weinmaier T."/>
            <person name="Rattei T."/>
            <person name="Balasubramanian P.G."/>
            <person name="Borman J."/>
            <person name="Busam D."/>
            <person name="Disbennett K."/>
            <person name="Pfannkoch C."/>
            <person name="Sumin N."/>
            <person name="Sutton G."/>
            <person name="Viswanathan L."/>
            <person name="Walenz B."/>
            <person name="Goodstein D.M."/>
            <person name="Hellsten U."/>
            <person name="Kawashima T."/>
            <person name="Prochnik S.E."/>
            <person name="Putnam N.H."/>
            <person name="Shu S."/>
            <person name="Blumberg B."/>
            <person name="Dana C.E."/>
            <person name="Gee L."/>
            <person name="Kibler D.F."/>
            <person name="Law L."/>
            <person name="Lindgens D."/>
            <person name="Martinez D.E."/>
            <person name="Peng J."/>
            <person name="Wigge P.A."/>
            <person name="Bertulat B."/>
            <person name="Guder C."/>
            <person name="Nakamura Y."/>
            <person name="Ozbek S."/>
            <person name="Watanabe H."/>
            <person name="Khalturin K."/>
            <person name="Hemmrich G."/>
            <person name="Franke A."/>
            <person name="Augustin R."/>
            <person name="Fraune S."/>
            <person name="Hayakawa E."/>
            <person name="Hayakawa S."/>
            <person name="Hirose M."/>
            <person name="Hwang J."/>
            <person name="Ikeo K."/>
            <person name="Nishimiya-Fujisawa C."/>
            <person name="Ogura A."/>
            <person name="Takahashi T."/>
            <person name="Steinmetz P.R."/>
            <person name="Zhang X."/>
            <person name="Aufschnaiter R."/>
            <person name="Eder M.K."/>
            <person name="Gorny A.K."/>
            <person name="Salvenmoser W."/>
            <person name="Heimberg A.M."/>
            <person name="Wheeler B.M."/>
            <person name="Peterson K.J."/>
            <person name="Boettger A."/>
            <person name="Tischler P."/>
            <person name="Wolf A."/>
            <person name="Gojobori T."/>
            <person name="Remington K.A."/>
            <person name="Strausberg R.L."/>
            <person name="Venter J."/>
            <person name="Technau U."/>
            <person name="Hobmayer B."/>
            <person name="Bosch T.C."/>
            <person name="Holstein T.W."/>
            <person name="Fujisawa T."/>
            <person name="Bode H.R."/>
            <person name="David C.N."/>
            <person name="Rokhsar D.S."/>
            <person name="Steele R.E."/>
        </authorList>
    </citation>
    <scope>NUCLEOTIDE SEQUENCE</scope>
</reference>
<feature type="domain" description="YCII-related" evidence="2">
    <location>
        <begin position="19"/>
        <end position="134"/>
    </location>
</feature>
<dbReference type="Pfam" id="PF03795">
    <property type="entry name" value="YCII"/>
    <property type="match status" value="1"/>
</dbReference>
<dbReference type="Gene3D" id="3.30.70.1060">
    <property type="entry name" value="Dimeric alpha+beta barrel"/>
    <property type="match status" value="1"/>
</dbReference>
<name>C9Y9U5_CURXX</name>
<protein>
    <recommendedName>
        <fullName evidence="2">YCII-related domain-containing protein</fullName>
    </recommendedName>
</protein>
<evidence type="ECO:0000259" key="2">
    <source>
        <dbReference type="Pfam" id="PF03795"/>
    </source>
</evidence>
<organism evidence="3">
    <name type="scientific">Curvibacter symbiont subsp. Hydra magnipapillata</name>
    <dbReference type="NCBI Taxonomy" id="667019"/>
    <lineage>
        <taxon>Bacteria</taxon>
        <taxon>Pseudomonadati</taxon>
        <taxon>Pseudomonadota</taxon>
        <taxon>Betaproteobacteria</taxon>
        <taxon>Burkholderiales</taxon>
        <taxon>Comamonadaceae</taxon>
        <taxon>Curvibacter</taxon>
    </lineage>
</organism>
<dbReference type="AlphaFoldDB" id="C9Y9U5"/>
<dbReference type="InterPro" id="IPR011008">
    <property type="entry name" value="Dimeric_a/b-barrel"/>
</dbReference>
<proteinExistence type="inferred from homology"/>